<keyword evidence="6 14" id="KW-0479">Metal-binding</keyword>
<feature type="binding site" evidence="13">
    <location>
        <begin position="42"/>
        <end position="48"/>
    </location>
    <ligand>
        <name>substrate</name>
    </ligand>
</feature>
<dbReference type="NCBIfam" id="TIGR01354">
    <property type="entry name" value="cyt_deam_tetra"/>
    <property type="match status" value="1"/>
</dbReference>
<keyword evidence="8 14" id="KW-0862">Zinc</keyword>
<evidence type="ECO:0000256" key="11">
    <source>
        <dbReference type="ARBA" id="ARBA00049558"/>
    </source>
</evidence>
<proteinExistence type="inferred from homology"/>
<dbReference type="PANTHER" id="PTHR11644">
    <property type="entry name" value="CYTIDINE DEAMINASE"/>
    <property type="match status" value="1"/>
</dbReference>
<gene>
    <name evidence="17" type="ORF">DYI25_12195</name>
</gene>
<evidence type="ECO:0000256" key="10">
    <source>
        <dbReference type="ARBA" id="ARBA00049252"/>
    </source>
</evidence>
<keyword evidence="7 15" id="KW-0378">Hydrolase</keyword>
<comment type="similarity">
    <text evidence="3 15">Belongs to the cytidine and deoxycytidylate deaminase family.</text>
</comment>
<dbReference type="Pfam" id="PF00383">
    <property type="entry name" value="dCMP_cyt_deam_1"/>
    <property type="match status" value="1"/>
</dbReference>
<dbReference type="GO" id="GO:0004126">
    <property type="term" value="F:cytidine deaminase activity"/>
    <property type="evidence" value="ECO:0007669"/>
    <property type="project" value="UniProtKB-UniRule"/>
</dbReference>
<dbReference type="InterPro" id="IPR016192">
    <property type="entry name" value="APOBEC/CMP_deaminase_Zn-bd"/>
</dbReference>
<reference evidence="17 18" key="1">
    <citation type="journal article" date="2021" name="Microorganisms">
        <title>Bacterial Dimethylsulfoniopropionate Biosynthesis in the East China Sea.</title>
        <authorList>
            <person name="Liu J."/>
            <person name="Zhang Y."/>
            <person name="Liu J."/>
            <person name="Zhong H."/>
            <person name="Williams B.T."/>
            <person name="Zheng Y."/>
            <person name="Curson A.R.J."/>
            <person name="Sun C."/>
            <person name="Sun H."/>
            <person name="Song D."/>
            <person name="Wagner Mackenzie B."/>
            <person name="Bermejo Martinez A."/>
            <person name="Todd J.D."/>
            <person name="Zhang X.H."/>
        </authorList>
    </citation>
    <scope>NUCLEOTIDE SEQUENCE [LARGE SCALE GENOMIC DNA]</scope>
    <source>
        <strain evidence="17 18">ESS08</strain>
    </source>
</reference>
<evidence type="ECO:0000256" key="7">
    <source>
        <dbReference type="ARBA" id="ARBA00022801"/>
    </source>
</evidence>
<feature type="domain" description="CMP/dCMP-type deaminase" evidence="16">
    <location>
        <begin position="1"/>
        <end position="128"/>
    </location>
</feature>
<evidence type="ECO:0000256" key="5">
    <source>
        <dbReference type="ARBA" id="ARBA00018266"/>
    </source>
</evidence>
<dbReference type="GO" id="GO:0055086">
    <property type="term" value="P:nucleobase-containing small molecule metabolic process"/>
    <property type="evidence" value="ECO:0007669"/>
    <property type="project" value="UniProtKB-ARBA"/>
</dbReference>
<name>A0A944CMI1_9BACI</name>
<dbReference type="RefSeq" id="WP_213369076.1">
    <property type="nucleotide sequence ID" value="NZ_QTKX01000001.1"/>
</dbReference>
<dbReference type="FunFam" id="3.40.140.10:FF:000008">
    <property type="entry name" value="Cytidine deaminase"/>
    <property type="match status" value="1"/>
</dbReference>
<dbReference type="SUPFAM" id="SSF53927">
    <property type="entry name" value="Cytidine deaminase-like"/>
    <property type="match status" value="1"/>
</dbReference>
<dbReference type="Gene3D" id="3.40.140.10">
    <property type="entry name" value="Cytidine Deaminase, domain 2"/>
    <property type="match status" value="1"/>
</dbReference>
<dbReference type="InterPro" id="IPR006262">
    <property type="entry name" value="Cyt_deam_tetra"/>
</dbReference>
<evidence type="ECO:0000256" key="13">
    <source>
        <dbReference type="PIRSR" id="PIRSR606262-2"/>
    </source>
</evidence>
<evidence type="ECO:0000259" key="16">
    <source>
        <dbReference type="PROSITE" id="PS51747"/>
    </source>
</evidence>
<dbReference type="GO" id="GO:0008270">
    <property type="term" value="F:zinc ion binding"/>
    <property type="evidence" value="ECO:0007669"/>
    <property type="project" value="UniProtKB-UniRule"/>
</dbReference>
<evidence type="ECO:0000313" key="18">
    <source>
        <dbReference type="Proteomes" id="UP000761411"/>
    </source>
</evidence>
<evidence type="ECO:0000256" key="12">
    <source>
        <dbReference type="PIRSR" id="PIRSR606262-1"/>
    </source>
</evidence>
<evidence type="ECO:0000256" key="15">
    <source>
        <dbReference type="RuleBase" id="RU364006"/>
    </source>
</evidence>
<dbReference type="GO" id="GO:0072527">
    <property type="term" value="P:pyrimidine-containing compound metabolic process"/>
    <property type="evidence" value="ECO:0007669"/>
    <property type="project" value="UniProtKB-ARBA"/>
</dbReference>
<dbReference type="InterPro" id="IPR016193">
    <property type="entry name" value="Cytidine_deaminase-like"/>
</dbReference>
<comment type="catalytic activity">
    <reaction evidence="11 15">
        <text>cytidine + H2O + H(+) = uridine + NH4(+)</text>
        <dbReference type="Rhea" id="RHEA:16069"/>
        <dbReference type="ChEBI" id="CHEBI:15377"/>
        <dbReference type="ChEBI" id="CHEBI:15378"/>
        <dbReference type="ChEBI" id="CHEBI:16704"/>
        <dbReference type="ChEBI" id="CHEBI:17562"/>
        <dbReference type="ChEBI" id="CHEBI:28938"/>
        <dbReference type="EC" id="3.5.4.5"/>
    </reaction>
</comment>
<evidence type="ECO:0000256" key="2">
    <source>
        <dbReference type="ARBA" id="ARBA00003949"/>
    </source>
</evidence>
<keyword evidence="18" id="KW-1185">Reference proteome</keyword>
<dbReference type="NCBIfam" id="NF004064">
    <property type="entry name" value="PRK05578.1"/>
    <property type="match status" value="1"/>
</dbReference>
<dbReference type="EMBL" id="QTKX01000001">
    <property type="protein sequence ID" value="MBS8265205.1"/>
    <property type="molecule type" value="Genomic_DNA"/>
</dbReference>
<comment type="cofactor">
    <cofactor evidence="1 14 15">
        <name>Zn(2+)</name>
        <dbReference type="ChEBI" id="CHEBI:29105"/>
    </cofactor>
</comment>
<evidence type="ECO:0000256" key="6">
    <source>
        <dbReference type="ARBA" id="ARBA00022723"/>
    </source>
</evidence>
<dbReference type="InterPro" id="IPR002125">
    <property type="entry name" value="CMP_dCMP_dom"/>
</dbReference>
<feature type="binding site" evidence="14">
    <location>
        <position position="86"/>
    </location>
    <ligand>
        <name>Zn(2+)</name>
        <dbReference type="ChEBI" id="CHEBI:29105"/>
        <note>catalytic</note>
    </ligand>
</feature>
<evidence type="ECO:0000313" key="17">
    <source>
        <dbReference type="EMBL" id="MBS8265205.1"/>
    </source>
</evidence>
<sequence length="140" mass="15162">MDKNTLVEKAIEARSKAYVPYSKFQVGAAIVTSNDQVYLGCNIENASYGLTNCAERTAIFKAVSEGDTEIKAIAVVGDTDGPISPCGACRQVIAEFATDDTKIYLANINGDVKETTIDEILPGYFTSKDMDKVDMSKKMD</sequence>
<dbReference type="GO" id="GO:0042802">
    <property type="term" value="F:identical protein binding"/>
    <property type="evidence" value="ECO:0007669"/>
    <property type="project" value="UniProtKB-ARBA"/>
</dbReference>
<evidence type="ECO:0000256" key="8">
    <source>
        <dbReference type="ARBA" id="ARBA00022833"/>
    </source>
</evidence>
<comment type="catalytic activity">
    <reaction evidence="10 15">
        <text>2'-deoxycytidine + H2O + H(+) = 2'-deoxyuridine + NH4(+)</text>
        <dbReference type="Rhea" id="RHEA:13433"/>
        <dbReference type="ChEBI" id="CHEBI:15377"/>
        <dbReference type="ChEBI" id="CHEBI:15378"/>
        <dbReference type="ChEBI" id="CHEBI:15698"/>
        <dbReference type="ChEBI" id="CHEBI:16450"/>
        <dbReference type="ChEBI" id="CHEBI:28938"/>
        <dbReference type="EC" id="3.5.4.5"/>
    </reaction>
</comment>
<dbReference type="GO" id="GO:0005829">
    <property type="term" value="C:cytosol"/>
    <property type="evidence" value="ECO:0007669"/>
    <property type="project" value="TreeGrafter"/>
</dbReference>
<feature type="binding site" evidence="14">
    <location>
        <position position="53"/>
    </location>
    <ligand>
        <name>Zn(2+)</name>
        <dbReference type="ChEBI" id="CHEBI:29105"/>
        <note>catalytic</note>
    </ligand>
</feature>
<feature type="active site" description="Proton donor" evidence="12">
    <location>
        <position position="55"/>
    </location>
</feature>
<evidence type="ECO:0000256" key="14">
    <source>
        <dbReference type="PIRSR" id="PIRSR606262-3"/>
    </source>
</evidence>
<comment type="caution">
    <text evidence="17">The sequence shown here is derived from an EMBL/GenBank/DDBJ whole genome shotgun (WGS) entry which is preliminary data.</text>
</comment>
<organism evidence="17 18">
    <name type="scientific">Mesobacillus boroniphilus</name>
    <dbReference type="NCBI Taxonomy" id="308892"/>
    <lineage>
        <taxon>Bacteria</taxon>
        <taxon>Bacillati</taxon>
        <taxon>Bacillota</taxon>
        <taxon>Bacilli</taxon>
        <taxon>Bacillales</taxon>
        <taxon>Bacillaceae</taxon>
        <taxon>Mesobacillus</taxon>
    </lineage>
</organism>
<evidence type="ECO:0000256" key="1">
    <source>
        <dbReference type="ARBA" id="ARBA00001947"/>
    </source>
</evidence>
<evidence type="ECO:0000256" key="9">
    <source>
        <dbReference type="ARBA" id="ARBA00032005"/>
    </source>
</evidence>
<accession>A0A944CMI1</accession>
<comment type="function">
    <text evidence="2 15">This enzyme scavenges exogenous and endogenous cytidine and 2'-deoxycytidine for UMP synthesis.</text>
</comment>
<evidence type="ECO:0000256" key="4">
    <source>
        <dbReference type="ARBA" id="ARBA00012783"/>
    </source>
</evidence>
<dbReference type="PROSITE" id="PS00903">
    <property type="entry name" value="CYT_DCMP_DEAMINASES_1"/>
    <property type="match status" value="1"/>
</dbReference>
<evidence type="ECO:0000256" key="3">
    <source>
        <dbReference type="ARBA" id="ARBA00006576"/>
    </source>
</evidence>
<feature type="binding site" evidence="14">
    <location>
        <position position="89"/>
    </location>
    <ligand>
        <name>Zn(2+)</name>
        <dbReference type="ChEBI" id="CHEBI:29105"/>
        <note>catalytic</note>
    </ligand>
</feature>
<dbReference type="EC" id="3.5.4.5" evidence="4 15"/>
<dbReference type="AlphaFoldDB" id="A0A944CMI1"/>
<dbReference type="InterPro" id="IPR050202">
    <property type="entry name" value="Cyt/Deoxycyt_deaminase"/>
</dbReference>
<dbReference type="Proteomes" id="UP000761411">
    <property type="component" value="Unassembled WGS sequence"/>
</dbReference>
<dbReference type="PANTHER" id="PTHR11644:SF2">
    <property type="entry name" value="CYTIDINE DEAMINASE"/>
    <property type="match status" value="1"/>
</dbReference>
<dbReference type="CDD" id="cd01283">
    <property type="entry name" value="cytidine_deaminase"/>
    <property type="match status" value="1"/>
</dbReference>
<dbReference type="PROSITE" id="PS51747">
    <property type="entry name" value="CYT_DCMP_DEAMINASES_2"/>
    <property type="match status" value="1"/>
</dbReference>
<protein>
    <recommendedName>
        <fullName evidence="5 15">Cytidine deaminase</fullName>
        <ecNumber evidence="4 15">3.5.4.5</ecNumber>
    </recommendedName>
    <alternativeName>
        <fullName evidence="9 15">Cytidine aminohydrolase</fullName>
    </alternativeName>
</protein>